<dbReference type="NCBIfam" id="TIGR01563">
    <property type="entry name" value="gp16_SPP1"/>
    <property type="match status" value="1"/>
</dbReference>
<sequence>MADNRSAGSLYYKVALLKREDVDDGMGNTVGQEWVEQFQTRAEFIHLRGSEAVMAGRLQGKHTQVIRVRNSSNTRLISTDWMVRDVRTGKSFNIRDIEHEVNRQFIALTCESGVATG</sequence>
<dbReference type="InterPro" id="IPR038666">
    <property type="entry name" value="SSP1_head-tail_sf"/>
</dbReference>
<evidence type="ECO:0000313" key="1">
    <source>
        <dbReference type="EMBL" id="MBB5704289.1"/>
    </source>
</evidence>
<name>A0A7W9B140_9HYPH</name>
<evidence type="ECO:0000313" key="2">
    <source>
        <dbReference type="Proteomes" id="UP000555546"/>
    </source>
</evidence>
<dbReference type="InterPro" id="IPR008767">
    <property type="entry name" value="Phage_SPP1_head-tail_adaptor"/>
</dbReference>
<dbReference type="RefSeq" id="WP_183657499.1">
    <property type="nucleotide sequence ID" value="NZ_JACIJG010000027.1"/>
</dbReference>
<dbReference type="Gene3D" id="2.40.10.270">
    <property type="entry name" value="Bacteriophage SPP1 head-tail adaptor protein"/>
    <property type="match status" value="1"/>
</dbReference>
<comment type="caution">
    <text evidence="1">The sequence shown here is derived from an EMBL/GenBank/DDBJ whole genome shotgun (WGS) entry which is preliminary data.</text>
</comment>
<organism evidence="1 2">
    <name type="scientific">Brucella daejeonensis</name>
    <dbReference type="NCBI Taxonomy" id="659015"/>
    <lineage>
        <taxon>Bacteria</taxon>
        <taxon>Pseudomonadati</taxon>
        <taxon>Pseudomonadota</taxon>
        <taxon>Alphaproteobacteria</taxon>
        <taxon>Hyphomicrobiales</taxon>
        <taxon>Brucellaceae</taxon>
        <taxon>Brucella/Ochrobactrum group</taxon>
        <taxon>Brucella</taxon>
    </lineage>
</organism>
<dbReference type="EMBL" id="JACIJG010000027">
    <property type="protein sequence ID" value="MBB5704289.1"/>
    <property type="molecule type" value="Genomic_DNA"/>
</dbReference>
<dbReference type="Proteomes" id="UP000555546">
    <property type="component" value="Unassembled WGS sequence"/>
</dbReference>
<dbReference type="AlphaFoldDB" id="A0A7W9B140"/>
<keyword evidence="2" id="KW-1185">Reference proteome</keyword>
<dbReference type="Pfam" id="PF05521">
    <property type="entry name" value="Phage_HCP"/>
    <property type="match status" value="1"/>
</dbReference>
<reference evidence="1 2" key="1">
    <citation type="submission" date="2020-08" db="EMBL/GenBank/DDBJ databases">
        <title>Genomic Encyclopedia of Type Strains, Phase IV (KMG-IV): sequencing the most valuable type-strain genomes for metagenomic binning, comparative biology and taxonomic classification.</title>
        <authorList>
            <person name="Goeker M."/>
        </authorList>
    </citation>
    <scope>NUCLEOTIDE SEQUENCE [LARGE SCALE GENOMIC DNA]</scope>
    <source>
        <strain evidence="1 2">DSM 26944</strain>
    </source>
</reference>
<accession>A0A7W9B140</accession>
<gene>
    <name evidence="1" type="ORF">FHS76_004206</name>
</gene>
<proteinExistence type="predicted"/>
<protein>
    <submittedName>
        <fullName evidence="1">SPP1 family predicted phage head-tail adaptor</fullName>
    </submittedName>
</protein>